<dbReference type="EMBL" id="CAJOAY010017426">
    <property type="protein sequence ID" value="CAF4310911.1"/>
    <property type="molecule type" value="Genomic_DNA"/>
</dbReference>
<evidence type="ECO:0000313" key="2">
    <source>
        <dbReference type="Proteomes" id="UP000663881"/>
    </source>
</evidence>
<accession>A0A820IIY9</accession>
<protein>
    <submittedName>
        <fullName evidence="1">Uncharacterized protein</fullName>
    </submittedName>
</protein>
<dbReference type="AlphaFoldDB" id="A0A820IIY9"/>
<comment type="caution">
    <text evidence="1">The sequence shown here is derived from an EMBL/GenBank/DDBJ whole genome shotgun (WGS) entry which is preliminary data.</text>
</comment>
<organism evidence="1 2">
    <name type="scientific">Adineta steineri</name>
    <dbReference type="NCBI Taxonomy" id="433720"/>
    <lineage>
        <taxon>Eukaryota</taxon>
        <taxon>Metazoa</taxon>
        <taxon>Spiralia</taxon>
        <taxon>Gnathifera</taxon>
        <taxon>Rotifera</taxon>
        <taxon>Eurotatoria</taxon>
        <taxon>Bdelloidea</taxon>
        <taxon>Adinetida</taxon>
        <taxon>Adinetidae</taxon>
        <taxon>Adineta</taxon>
    </lineage>
</organism>
<evidence type="ECO:0000313" key="1">
    <source>
        <dbReference type="EMBL" id="CAF4310911.1"/>
    </source>
</evidence>
<reference evidence="1" key="1">
    <citation type="submission" date="2021-02" db="EMBL/GenBank/DDBJ databases">
        <authorList>
            <person name="Nowell W R."/>
        </authorList>
    </citation>
    <scope>NUCLEOTIDE SEQUENCE</scope>
</reference>
<name>A0A820IIY9_9BILA</name>
<dbReference type="Proteomes" id="UP000663881">
    <property type="component" value="Unassembled WGS sequence"/>
</dbReference>
<sequence>MKPEDRKITVFDVTPVVFEQLYRDHAETLSCPCSTITVPFKNFVFNIITHHPVCESIFISKEWIEALHLENASRYGTDDFRTTAS</sequence>
<gene>
    <name evidence="1" type="ORF">OKA104_LOCUS46718</name>
</gene>
<feature type="non-terminal residue" evidence="1">
    <location>
        <position position="85"/>
    </location>
</feature>
<proteinExistence type="predicted"/>